<reference evidence="1 2" key="1">
    <citation type="submission" date="2014-06" db="EMBL/GenBank/DDBJ databases">
        <title>Draft genome sequence of Paenibacillus sp. MSt1.</title>
        <authorList>
            <person name="Aw Y.K."/>
            <person name="Ong K.S."/>
            <person name="Gan H.M."/>
            <person name="Lee S.M."/>
        </authorList>
    </citation>
    <scope>NUCLEOTIDE SEQUENCE [LARGE SCALE GENOMIC DNA]</scope>
    <source>
        <strain evidence="1 2">MSt1</strain>
    </source>
</reference>
<proteinExistence type="predicted"/>
<dbReference type="RefSeq" id="WP_036678808.1">
    <property type="nucleotide sequence ID" value="NZ_JNVM01000006.1"/>
</dbReference>
<keyword evidence="2" id="KW-1185">Reference proteome</keyword>
<dbReference type="AlphaFoldDB" id="A0A081P6R0"/>
<name>A0A081P6R0_9BACL</name>
<organism evidence="1 2">
    <name type="scientific">Paenibacillus tyrfis</name>
    <dbReference type="NCBI Taxonomy" id="1501230"/>
    <lineage>
        <taxon>Bacteria</taxon>
        <taxon>Bacillati</taxon>
        <taxon>Bacillota</taxon>
        <taxon>Bacilli</taxon>
        <taxon>Bacillales</taxon>
        <taxon>Paenibacillaceae</taxon>
        <taxon>Paenibacillus</taxon>
    </lineage>
</organism>
<dbReference type="Proteomes" id="UP000028123">
    <property type="component" value="Unassembled WGS sequence"/>
</dbReference>
<dbReference type="eggNOG" id="ENOG502ZCMC">
    <property type="taxonomic scope" value="Bacteria"/>
</dbReference>
<gene>
    <name evidence="1" type="ORF">ET33_31470</name>
</gene>
<dbReference type="SUPFAM" id="SSF158430">
    <property type="entry name" value="Bacillus cereus metalloprotein-like"/>
    <property type="match status" value="2"/>
</dbReference>
<dbReference type="OrthoDB" id="1633927at2"/>
<comment type="caution">
    <text evidence="1">The sequence shown here is derived from an EMBL/GenBank/DDBJ whole genome shotgun (WGS) entry which is preliminary data.</text>
</comment>
<evidence type="ECO:0000313" key="2">
    <source>
        <dbReference type="Proteomes" id="UP000028123"/>
    </source>
</evidence>
<sequence>MRYSQMTAWDEHRFWIEILEDHAYFMRDYLSPAEEKWVDTAQEHIEAFRGLRERLYAVDRDLPYESPEMAEFAKASYSTAVGYFQFEGKMQHLQVQNRVNLNLTPTFLNGTLNENQEYLRLLLYAMRAERPPELSLVDLMDLWLEDQLGHAVLARNALDPVEIPLSLKVHQVEQEFQAHIVKNKAIKGYLRFTPPLFPVQRSFAKEVSESVVVFYHLIEHILDLYRDSQLLNRATLRFLEHHLPETCYFLRKLANFNIAVFEIPDCPLTQPTLC</sequence>
<dbReference type="EMBL" id="JNVM01000006">
    <property type="protein sequence ID" value="KEQ26383.1"/>
    <property type="molecule type" value="Genomic_DNA"/>
</dbReference>
<evidence type="ECO:0008006" key="3">
    <source>
        <dbReference type="Google" id="ProtNLM"/>
    </source>
</evidence>
<dbReference type="InterPro" id="IPR021328">
    <property type="entry name" value="CotB-like"/>
</dbReference>
<dbReference type="Gene3D" id="1.20.1260.120">
    <property type="entry name" value="Protein of unknown function DUF2935"/>
    <property type="match status" value="1"/>
</dbReference>
<accession>A0A081P6R0</accession>
<evidence type="ECO:0000313" key="1">
    <source>
        <dbReference type="EMBL" id="KEQ26383.1"/>
    </source>
</evidence>
<protein>
    <recommendedName>
        <fullName evidence="3">DUF2935 domain-containing protein</fullName>
    </recommendedName>
</protein>
<dbReference type="Pfam" id="PF11155">
    <property type="entry name" value="DUF2935"/>
    <property type="match status" value="2"/>
</dbReference>